<organism evidence="1 4">
    <name type="scientific">Labilibaculum euxinus</name>
    <dbReference type="NCBI Taxonomy" id="2686357"/>
    <lineage>
        <taxon>Bacteria</taxon>
        <taxon>Pseudomonadati</taxon>
        <taxon>Bacteroidota</taxon>
        <taxon>Bacteroidia</taxon>
        <taxon>Marinilabiliales</taxon>
        <taxon>Marinifilaceae</taxon>
        <taxon>Labilibaculum</taxon>
    </lineage>
</organism>
<accession>A0A7M4D2F1</accession>
<evidence type="ECO:0000313" key="1">
    <source>
        <dbReference type="EMBL" id="MUP36830.1"/>
    </source>
</evidence>
<evidence type="ECO:0000313" key="3">
    <source>
        <dbReference type="Proteomes" id="UP000285951"/>
    </source>
</evidence>
<name>A0A7M4D2F1_9BACT</name>
<reference evidence="1 4" key="2">
    <citation type="submission" date="2019-12" db="EMBL/GenBank/DDBJ databases">
        <title>Draft genome sequence of Labilibaculum sp. strain 44 isolated from deep waters of Black Sea.</title>
        <authorList>
            <person name="Yadav S."/>
            <person name="Villanueva L."/>
        </authorList>
    </citation>
    <scope>NUCLEOTIDE SEQUENCE [LARGE SCALE GENOMIC DNA]</scope>
    <source>
        <strain evidence="1 4">44</strain>
    </source>
</reference>
<dbReference type="AlphaFoldDB" id="A0A7M4D2F1"/>
<dbReference type="Proteomes" id="UP000462449">
    <property type="component" value="Unassembled WGS sequence"/>
</dbReference>
<keyword evidence="3" id="KW-1185">Reference proteome</keyword>
<dbReference type="Pfam" id="PF19775">
    <property type="entry name" value="DUF6261"/>
    <property type="match status" value="1"/>
</dbReference>
<dbReference type="Proteomes" id="UP000285951">
    <property type="component" value="Unassembled WGS sequence"/>
</dbReference>
<comment type="caution">
    <text evidence="1">The sequence shown here is derived from an EMBL/GenBank/DDBJ whole genome shotgun (WGS) entry which is preliminary data.</text>
</comment>
<dbReference type="EMBL" id="WOTW01000005">
    <property type="protein sequence ID" value="MUP36830.1"/>
    <property type="molecule type" value="Genomic_DNA"/>
</dbReference>
<dbReference type="InterPro" id="IPR046228">
    <property type="entry name" value="DUF6261"/>
</dbReference>
<protein>
    <submittedName>
        <fullName evidence="1">Uncharacterized protein</fullName>
    </submittedName>
</protein>
<dbReference type="EMBL" id="QTZN02000005">
    <property type="protein sequence ID" value="MVB06035.1"/>
    <property type="molecule type" value="Genomic_DNA"/>
</dbReference>
<proteinExistence type="predicted"/>
<evidence type="ECO:0000313" key="2">
    <source>
        <dbReference type="EMBL" id="MVB06035.1"/>
    </source>
</evidence>
<reference evidence="2 3" key="1">
    <citation type="submission" date="2019-11" db="EMBL/GenBank/DDBJ databases">
        <title>Draft genome sequence of Labilibaculum sp. strain SYP isolated from Black Sea.</title>
        <authorList>
            <person name="Yadav S."/>
            <person name="Villanueva L."/>
        </authorList>
    </citation>
    <scope>NUCLEOTIDE SEQUENCE [LARGE SCALE GENOMIC DNA]</scope>
    <source>
        <strain evidence="2 3">44</strain>
    </source>
</reference>
<sequence>MISVQLLIAINYQFLIICDKSLVGIQTVINAYTYHFDAEIKESADVLTTSLKKYGTAITKQNYQGETGTVNSILDEWKRESAFVNAINKLALTDWVVELGTANTQVNTDYLDRAKEDAESPEIKIVDLQANNALVANMDPFSVSEEIKSNVSGVKGIFTYFTVDSLQIK</sequence>
<evidence type="ECO:0000313" key="4">
    <source>
        <dbReference type="Proteomes" id="UP000462449"/>
    </source>
</evidence>
<gene>
    <name evidence="2" type="ORF">DWB62_003280</name>
    <name evidence="1" type="ORF">GNY23_03280</name>
</gene>